<reference evidence="2" key="1">
    <citation type="submission" date="2015-07" db="EMBL/GenBank/DDBJ databases">
        <title>MeaNS - Measles Nucleotide Surveillance Program.</title>
        <authorList>
            <person name="Tran T."/>
            <person name="Druce J."/>
        </authorList>
    </citation>
    <scope>NUCLEOTIDE SEQUENCE</scope>
    <source>
        <strain evidence="2">UCB-OBI-ISO-001</strain>
        <tissue evidence="2">Gonad</tissue>
    </source>
</reference>
<dbReference type="AlphaFoldDB" id="A0A0L8FLH9"/>
<dbReference type="GO" id="GO:0004867">
    <property type="term" value="F:serine-type endopeptidase inhibitor activity"/>
    <property type="evidence" value="ECO:0007669"/>
    <property type="project" value="InterPro"/>
</dbReference>
<proteinExistence type="predicted"/>
<sequence length="260" mass="29809">VGDPHFTVSIRGLKRPVCFDLQGDDGDVINLLADDTAKLYVNARIIKASINSKKTYLGEISILKPNKTWVISPDQVERTISDQLQWKDIDKINMTNAVNETYDGDHINQIDNTSINDISIRYSGYRTLTLTTSSKKGRIEFLLRRSQTKHQPIEIKYLNFYLTDSTGLSGSVYGLIGQFISWKGNITKLYMQPNGKIQSWIKLENERQNGGRNFTAVLTHNRRSMYSHQQCWTVWKEGKDFIKGKYEDYLIHGLHSKPSS</sequence>
<accession>A0A0L8FLH9</accession>
<name>A0A0L8FLH9_OCTBM</name>
<evidence type="ECO:0000313" key="2">
    <source>
        <dbReference type="EMBL" id="KOF65245.1"/>
    </source>
</evidence>
<dbReference type="GO" id="GO:0030212">
    <property type="term" value="P:hyaluronan metabolic process"/>
    <property type="evidence" value="ECO:0007669"/>
    <property type="project" value="InterPro"/>
</dbReference>
<dbReference type="InterPro" id="IPR050934">
    <property type="entry name" value="ITIH"/>
</dbReference>
<organism evidence="2">
    <name type="scientific">Octopus bimaculoides</name>
    <name type="common">California two-spotted octopus</name>
    <dbReference type="NCBI Taxonomy" id="37653"/>
    <lineage>
        <taxon>Eukaryota</taxon>
        <taxon>Metazoa</taxon>
        <taxon>Spiralia</taxon>
        <taxon>Lophotrochozoa</taxon>
        <taxon>Mollusca</taxon>
        <taxon>Cephalopoda</taxon>
        <taxon>Coleoidea</taxon>
        <taxon>Octopodiformes</taxon>
        <taxon>Octopoda</taxon>
        <taxon>Incirrata</taxon>
        <taxon>Octopodidae</taxon>
        <taxon>Octopus</taxon>
    </lineage>
</organism>
<feature type="domain" description="Inter-alpha-trypsin inhibitor heavy chain C-terminal" evidence="1">
    <location>
        <begin position="40"/>
        <end position="234"/>
    </location>
</feature>
<gene>
    <name evidence="2" type="ORF">OCBIM_22016106mg</name>
</gene>
<evidence type="ECO:0000259" key="1">
    <source>
        <dbReference type="Pfam" id="PF06668"/>
    </source>
</evidence>
<dbReference type="EMBL" id="KQ429708">
    <property type="protein sequence ID" value="KOF65245.1"/>
    <property type="molecule type" value="Genomic_DNA"/>
</dbReference>
<dbReference type="Pfam" id="PF06668">
    <property type="entry name" value="ITI_HC_C"/>
    <property type="match status" value="1"/>
</dbReference>
<dbReference type="InterPro" id="IPR010600">
    <property type="entry name" value="ITI_HC_C"/>
</dbReference>
<feature type="non-terminal residue" evidence="2">
    <location>
        <position position="1"/>
    </location>
</feature>
<dbReference type="PANTHER" id="PTHR10338">
    <property type="entry name" value="INTER-ALPHA-TRYPSIN INHIBITOR HEAVY CHAIN FAMILY MEMBER"/>
    <property type="match status" value="1"/>
</dbReference>
<dbReference type="PANTHER" id="PTHR10338:SF108">
    <property type="entry name" value="INTER-ALPHA-TRYPSIN INHIBITOR HEAVY CHAIN H4-LIKE PROTEIN"/>
    <property type="match status" value="1"/>
</dbReference>
<protein>
    <recommendedName>
        <fullName evidence="1">Inter-alpha-trypsin inhibitor heavy chain C-terminal domain-containing protein</fullName>
    </recommendedName>
</protein>